<sequence>MRALEVDAYTGAKGDARERFLDTMRGISKEWFKDPWLTALPRDGQPPPISILIENQGSTHDGGWHDDPTDDTELEKAQFLWADAIRHWDVDVLRDNPLSQLYLSVESAASSAGEVASGANEAVKGIGTLLRWAPYMLAAIGVLGLTTAALAAARR</sequence>
<reference evidence="2" key="1">
    <citation type="submission" date="2022-11" db="EMBL/GenBank/DDBJ databases">
        <title>Minimal conservation of predation-associated metabolite biosynthetic gene clusters underscores biosynthetic potential of Myxococcota including descriptions for ten novel species: Archangium lansinium sp. nov., Myxococcus landrumus sp. nov., Nannocystis bai.</title>
        <authorList>
            <person name="Ahearne A."/>
            <person name="Stevens C."/>
            <person name="Phillips K."/>
        </authorList>
    </citation>
    <scope>NUCLEOTIDE SEQUENCE</scope>
    <source>
        <strain evidence="2">Na p29</strain>
    </source>
</reference>
<dbReference type="EMBL" id="JAPNKE010000002">
    <property type="protein sequence ID" value="MCY1004433.1"/>
    <property type="molecule type" value="Genomic_DNA"/>
</dbReference>
<keyword evidence="3" id="KW-1185">Reference proteome</keyword>
<feature type="transmembrane region" description="Helical" evidence="1">
    <location>
        <begin position="132"/>
        <end position="153"/>
    </location>
</feature>
<proteinExistence type="predicted"/>
<name>A0A9X3EHZ2_9BACT</name>
<dbReference type="RefSeq" id="WP_267765980.1">
    <property type="nucleotide sequence ID" value="NZ_JAPNKE010000002.1"/>
</dbReference>
<evidence type="ECO:0000313" key="3">
    <source>
        <dbReference type="Proteomes" id="UP001150924"/>
    </source>
</evidence>
<evidence type="ECO:0000256" key="1">
    <source>
        <dbReference type="SAM" id="Phobius"/>
    </source>
</evidence>
<gene>
    <name evidence="2" type="ORF">OV079_02385</name>
</gene>
<dbReference type="AlphaFoldDB" id="A0A9X3EHZ2"/>
<organism evidence="2 3">
    <name type="scientific">Nannocystis pusilla</name>
    <dbReference type="NCBI Taxonomy" id="889268"/>
    <lineage>
        <taxon>Bacteria</taxon>
        <taxon>Pseudomonadati</taxon>
        <taxon>Myxococcota</taxon>
        <taxon>Polyangia</taxon>
        <taxon>Nannocystales</taxon>
        <taxon>Nannocystaceae</taxon>
        <taxon>Nannocystis</taxon>
    </lineage>
</organism>
<accession>A0A9X3EHZ2</accession>
<keyword evidence="1" id="KW-1133">Transmembrane helix</keyword>
<comment type="caution">
    <text evidence="2">The sequence shown here is derived from an EMBL/GenBank/DDBJ whole genome shotgun (WGS) entry which is preliminary data.</text>
</comment>
<keyword evidence="1" id="KW-0812">Transmembrane</keyword>
<evidence type="ECO:0000313" key="2">
    <source>
        <dbReference type="EMBL" id="MCY1004433.1"/>
    </source>
</evidence>
<dbReference type="Proteomes" id="UP001150924">
    <property type="component" value="Unassembled WGS sequence"/>
</dbReference>
<keyword evidence="1" id="KW-0472">Membrane</keyword>
<protein>
    <submittedName>
        <fullName evidence="2">Uncharacterized protein</fullName>
    </submittedName>
</protein>